<dbReference type="GO" id="GO:1990344">
    <property type="term" value="P:secondary cell septum biogenesis"/>
    <property type="evidence" value="ECO:0007669"/>
    <property type="project" value="EnsemblFungi"/>
</dbReference>
<feature type="compositionally biased region" description="Polar residues" evidence="3">
    <location>
        <begin position="109"/>
        <end position="119"/>
    </location>
</feature>
<dbReference type="InterPro" id="IPR001452">
    <property type="entry name" value="SH3_domain"/>
</dbReference>
<dbReference type="InterPro" id="IPR036028">
    <property type="entry name" value="SH3-like_dom_sf"/>
</dbReference>
<organism evidence="5 6">
    <name type="scientific">Kazachstania africana (strain ATCC 22294 / BCRC 22015 / CBS 2517 / CECT 1963 / NBRC 1671 / NRRL Y-8276)</name>
    <name type="common">Yeast</name>
    <name type="synonym">Kluyveromyces africanus</name>
    <dbReference type="NCBI Taxonomy" id="1071382"/>
    <lineage>
        <taxon>Eukaryota</taxon>
        <taxon>Fungi</taxon>
        <taxon>Dikarya</taxon>
        <taxon>Ascomycota</taxon>
        <taxon>Saccharomycotina</taxon>
        <taxon>Saccharomycetes</taxon>
        <taxon>Saccharomycetales</taxon>
        <taxon>Saccharomycetaceae</taxon>
        <taxon>Kazachstania</taxon>
    </lineage>
</organism>
<dbReference type="Gene3D" id="3.10.620.30">
    <property type="match status" value="1"/>
</dbReference>
<evidence type="ECO:0000313" key="5">
    <source>
        <dbReference type="EMBL" id="CCF56122.1"/>
    </source>
</evidence>
<dbReference type="InterPro" id="IPR056409">
    <property type="entry name" value="Ig_CYK3_C"/>
</dbReference>
<dbReference type="Pfam" id="PF00018">
    <property type="entry name" value="SH3_1"/>
    <property type="match status" value="1"/>
</dbReference>
<feature type="domain" description="SH3" evidence="4">
    <location>
        <begin position="8"/>
        <end position="69"/>
    </location>
</feature>
<dbReference type="GO" id="GO:0000142">
    <property type="term" value="C:cellular bud neck contractile ring"/>
    <property type="evidence" value="ECO:0007669"/>
    <property type="project" value="EnsemblFungi"/>
</dbReference>
<dbReference type="InterPro" id="IPR038765">
    <property type="entry name" value="Papain-like_cys_pep_sf"/>
</dbReference>
<dbReference type="InParanoid" id="H2AP22"/>
<dbReference type="PANTHER" id="PTHR46333:SF2">
    <property type="entry name" value="CYTOKINESIS PROTEIN 3"/>
    <property type="match status" value="1"/>
</dbReference>
<dbReference type="PROSITE" id="PS50002">
    <property type="entry name" value="SH3"/>
    <property type="match status" value="1"/>
</dbReference>
<dbReference type="HOGENOM" id="CLU_008674_1_0_1"/>
<dbReference type="PANTHER" id="PTHR46333">
    <property type="entry name" value="CYTOKINESIS PROTEIN 3"/>
    <property type="match status" value="1"/>
</dbReference>
<gene>
    <name evidence="5" type="primary">KAFR0A06870</name>
    <name evidence="5" type="ORF">KAFR_0A06870</name>
</gene>
<feature type="compositionally biased region" description="Basic and acidic residues" evidence="3">
    <location>
        <begin position="120"/>
        <end position="131"/>
    </location>
</feature>
<dbReference type="eggNOG" id="KOG4575">
    <property type="taxonomic scope" value="Eukaryota"/>
</dbReference>
<evidence type="ECO:0000256" key="2">
    <source>
        <dbReference type="PROSITE-ProRule" id="PRU00192"/>
    </source>
</evidence>
<dbReference type="STRING" id="1071382.H2AP22"/>
<dbReference type="InterPro" id="IPR052557">
    <property type="entry name" value="CAP/Cytokinesis_protein"/>
</dbReference>
<dbReference type="GeneID" id="13886434"/>
<proteinExistence type="predicted"/>
<dbReference type="SMART" id="SM00460">
    <property type="entry name" value="TGc"/>
    <property type="match status" value="1"/>
</dbReference>
<dbReference type="GO" id="GO:0044697">
    <property type="term" value="C:HICS complex"/>
    <property type="evidence" value="ECO:0007669"/>
    <property type="project" value="EnsemblFungi"/>
</dbReference>
<dbReference type="Proteomes" id="UP000005220">
    <property type="component" value="Chromosome 1"/>
</dbReference>
<dbReference type="Gene3D" id="2.30.30.40">
    <property type="entry name" value="SH3 Domains"/>
    <property type="match status" value="1"/>
</dbReference>
<evidence type="ECO:0000256" key="1">
    <source>
        <dbReference type="ARBA" id="ARBA00022443"/>
    </source>
</evidence>
<dbReference type="SUPFAM" id="SSF54001">
    <property type="entry name" value="Cysteine proteinases"/>
    <property type="match status" value="1"/>
</dbReference>
<dbReference type="SMART" id="SM00326">
    <property type="entry name" value="SH3"/>
    <property type="match status" value="1"/>
</dbReference>
<sequence length="854" mass="97342">MVSASTVKPPFNVKAKYAWSGESKSDLGFLEGDIMEVTRVTGDWYFGKLLRNRKCTGYFPNNFVTVMEETLRRTASSMDTNIEPSSKMGLPPIPNRSMLKSKPERPHANISSSKSTSNIRNEKFNDYQRHSVEKMTRMKMESYRWNVTARESSKPRRSLDDGIVPSLPPLPTTSAAATRTRHNHPVKSFSSNDLAVSSNYNGSRDDYNFYKHNQMFYDGYMPRSTPSSNTNSNSSAIFSNSKYLDNSLTDSENSFALMSDFSATSAGSFARHKCAQSFADSLERSQNNSMHTKSQTNISSMNGKMGGLLRKIMPKSYKSPAPTSYETEELPKLPELDNLQISKTHNDAKDWLTVKSHLNRSRTLTKFEKHPRYMRVLEENRDIVLHPQDSIYNGLNTNEGQHSGPPKVDIELSELNVEYIDDMTRKRCRKENGLGLDSWAQATFSNRYGTSIEKLRGIYIFCTEMFRLIDDHGSSNFSREPRNLNKVLFQDYCTPYELTWLFKKLANSIGITCEIVIGFLKTPFANNYDFKYNHCWLRVLVKNEWRFIDVILGNTTNPIHEFVSNVKRKRADSSYFLVEPLKFIYTHIPPREFEQHIIPSIDQLSALYLPLVFPSFFRNDLKLHNYSTALSYLEDSEIFECSLELPNDIEVFASVVVPTENQNNSQYNKMELTLTQIKKHKVDSTRRVALIKAVLPPGASKGSLYVHSGLRGTQTTLANVHPVSMLIPLEHKGTTMNYEFVTRVPSENVQKIELYIKEPQSKYLFEGNEYTFEITSSPFDGVMYNRSSKTQNKSQRIAIKSPSGKVHELRKTDPSFPYGASSLDVTITEKGVWTGLVVADSGAGWCPFAEWLCI</sequence>
<evidence type="ECO:0000256" key="3">
    <source>
        <dbReference type="SAM" id="MobiDB-lite"/>
    </source>
</evidence>
<feature type="compositionally biased region" description="Polar residues" evidence="3">
    <location>
        <begin position="284"/>
        <end position="302"/>
    </location>
</feature>
<dbReference type="SUPFAM" id="SSF50044">
    <property type="entry name" value="SH3-domain"/>
    <property type="match status" value="1"/>
</dbReference>
<name>H2AP22_KAZAF</name>
<protein>
    <recommendedName>
        <fullName evidence="4">SH3 domain-containing protein</fullName>
    </recommendedName>
</protein>
<dbReference type="FunCoup" id="H2AP22">
    <property type="interactions" value="83"/>
</dbReference>
<dbReference type="AlphaFoldDB" id="H2AP22"/>
<keyword evidence="1 2" id="KW-0728">SH3 domain</keyword>
<accession>H2AP22</accession>
<keyword evidence="6" id="KW-1185">Reference proteome</keyword>
<dbReference type="Pfam" id="PF24584">
    <property type="entry name" value="Ig_CYK3_C"/>
    <property type="match status" value="1"/>
</dbReference>
<dbReference type="GO" id="GO:0030234">
    <property type="term" value="F:enzyme regulator activity"/>
    <property type="evidence" value="ECO:0007669"/>
    <property type="project" value="EnsemblFungi"/>
</dbReference>
<reference evidence="5 6" key="1">
    <citation type="journal article" date="2011" name="Proc. Natl. Acad. Sci. U.S.A.">
        <title>Evolutionary erosion of yeast sex chromosomes by mating-type switching accidents.</title>
        <authorList>
            <person name="Gordon J.L."/>
            <person name="Armisen D."/>
            <person name="Proux-Wera E."/>
            <person name="Oheigeartaigh S.S."/>
            <person name="Byrne K.P."/>
            <person name="Wolfe K.H."/>
        </authorList>
    </citation>
    <scope>NUCLEOTIDE SEQUENCE [LARGE SCALE GENOMIC DNA]</scope>
    <source>
        <strain evidence="6">ATCC 22294 / BCRC 22015 / CBS 2517 / CECT 1963 / NBRC 1671 / NRRL Y-8276</strain>
    </source>
</reference>
<feature type="region of interest" description="Disordered" evidence="3">
    <location>
        <begin position="148"/>
        <end position="195"/>
    </location>
</feature>
<feature type="region of interest" description="Disordered" evidence="3">
    <location>
        <begin position="283"/>
        <end position="303"/>
    </location>
</feature>
<evidence type="ECO:0000259" key="4">
    <source>
        <dbReference type="PROSITE" id="PS50002"/>
    </source>
</evidence>
<dbReference type="KEGG" id="kaf:KAFR_0A06870"/>
<dbReference type="InterPro" id="IPR002931">
    <property type="entry name" value="Transglutaminase-like"/>
</dbReference>
<feature type="compositionally biased region" description="Basic and acidic residues" evidence="3">
    <location>
        <begin position="151"/>
        <end position="160"/>
    </location>
</feature>
<dbReference type="OrthoDB" id="6129702at2759"/>
<dbReference type="EMBL" id="HE650821">
    <property type="protein sequence ID" value="CCF56122.1"/>
    <property type="molecule type" value="Genomic_DNA"/>
</dbReference>
<evidence type="ECO:0000313" key="6">
    <source>
        <dbReference type="Proteomes" id="UP000005220"/>
    </source>
</evidence>
<dbReference type="RefSeq" id="XP_003955257.1">
    <property type="nucleotide sequence ID" value="XM_003955208.1"/>
</dbReference>
<feature type="region of interest" description="Disordered" evidence="3">
    <location>
        <begin position="77"/>
        <end position="131"/>
    </location>
</feature>